<feature type="transmembrane region" description="Helical" evidence="10">
    <location>
        <begin position="448"/>
        <end position="469"/>
    </location>
</feature>
<feature type="transmembrane region" description="Helical" evidence="10">
    <location>
        <begin position="341"/>
        <end position="358"/>
    </location>
</feature>
<feature type="transmembrane region" description="Helical" evidence="10">
    <location>
        <begin position="12"/>
        <end position="29"/>
    </location>
</feature>
<feature type="transmembrane region" description="Helical" evidence="10">
    <location>
        <begin position="927"/>
        <end position="949"/>
    </location>
</feature>
<feature type="transmembrane region" description="Helical" evidence="10">
    <location>
        <begin position="1007"/>
        <end position="1033"/>
    </location>
</feature>
<name>A0A420FFF8_9SPHI</name>
<keyword evidence="9" id="KW-0175">Coiled coil</keyword>
<evidence type="ECO:0000313" key="11">
    <source>
        <dbReference type="EMBL" id="RKF31733.1"/>
    </source>
</evidence>
<evidence type="ECO:0000256" key="7">
    <source>
        <dbReference type="ARBA" id="ARBA00022989"/>
    </source>
</evidence>
<protein>
    <submittedName>
        <fullName evidence="11">Acriflavine resistance protein B</fullName>
    </submittedName>
</protein>
<dbReference type="Pfam" id="PF00873">
    <property type="entry name" value="ACR_tran"/>
    <property type="match status" value="1"/>
</dbReference>
<feature type="transmembrane region" description="Helical" evidence="10">
    <location>
        <begin position="525"/>
        <end position="555"/>
    </location>
</feature>
<keyword evidence="7 10" id="KW-1133">Transmembrane helix</keyword>
<comment type="caution">
    <text evidence="11">The sequence shown here is derived from an EMBL/GenBank/DDBJ whole genome shotgun (WGS) entry which is preliminary data.</text>
</comment>
<feature type="transmembrane region" description="Helical" evidence="10">
    <location>
        <begin position="902"/>
        <end position="921"/>
    </location>
</feature>
<comment type="subcellular location">
    <subcellularLocation>
        <location evidence="1">Cell membrane</location>
        <topology evidence="1">Multi-pass membrane protein</topology>
    </subcellularLocation>
</comment>
<dbReference type="SUPFAM" id="SSF56954">
    <property type="entry name" value="Outer membrane efflux proteins (OEP)"/>
    <property type="match status" value="1"/>
</dbReference>
<reference evidence="11 12" key="1">
    <citation type="submission" date="2016-07" db="EMBL/GenBank/DDBJ databases">
        <title>Genome analysis of Sphingobacterium siyangense T12B17.</title>
        <authorList>
            <person name="Xu D."/>
            <person name="Su Y."/>
            <person name="Zheng S."/>
        </authorList>
    </citation>
    <scope>NUCLEOTIDE SEQUENCE [LARGE SCALE GENOMIC DNA]</scope>
    <source>
        <strain evidence="11 12">T12B17</strain>
    </source>
</reference>
<feature type="transmembrane region" description="Helical" evidence="10">
    <location>
        <begin position="481"/>
        <end position="504"/>
    </location>
</feature>
<evidence type="ECO:0000313" key="12">
    <source>
        <dbReference type="Proteomes" id="UP000286402"/>
    </source>
</evidence>
<evidence type="ECO:0000256" key="8">
    <source>
        <dbReference type="ARBA" id="ARBA00023136"/>
    </source>
</evidence>
<dbReference type="Gene3D" id="3.30.70.1320">
    <property type="entry name" value="Multidrug efflux transporter AcrB pore domain like"/>
    <property type="match status" value="1"/>
</dbReference>
<organism evidence="11 12">
    <name type="scientific">Sphingobacterium siyangense</name>
    <dbReference type="NCBI Taxonomy" id="459529"/>
    <lineage>
        <taxon>Bacteria</taxon>
        <taxon>Pseudomonadati</taxon>
        <taxon>Bacteroidota</taxon>
        <taxon>Sphingobacteriia</taxon>
        <taxon>Sphingobacteriales</taxon>
        <taxon>Sphingobacteriaceae</taxon>
        <taxon>Sphingobacterium</taxon>
    </lineage>
</organism>
<evidence type="ECO:0000256" key="5">
    <source>
        <dbReference type="ARBA" id="ARBA00022475"/>
    </source>
</evidence>
<feature type="transmembrane region" description="Helical" evidence="10">
    <location>
        <begin position="876"/>
        <end position="895"/>
    </location>
</feature>
<dbReference type="NCBIfam" id="TIGR00914">
    <property type="entry name" value="2A0601"/>
    <property type="match status" value="1"/>
</dbReference>
<feature type="coiled-coil region" evidence="9">
    <location>
        <begin position="1220"/>
        <end position="1247"/>
    </location>
</feature>
<dbReference type="PANTHER" id="PTHR32063:SF24">
    <property type="entry name" value="CATION EFFLUX SYSTEM (ACRB_ACRD_ACRF FAMILY)"/>
    <property type="match status" value="1"/>
</dbReference>
<dbReference type="InterPro" id="IPR027463">
    <property type="entry name" value="AcrB_DN_DC_subdom"/>
</dbReference>
<keyword evidence="8 10" id="KW-0472">Membrane</keyword>
<evidence type="ECO:0000256" key="3">
    <source>
        <dbReference type="ARBA" id="ARBA00010942"/>
    </source>
</evidence>
<dbReference type="Proteomes" id="UP000286402">
    <property type="component" value="Unassembled WGS sequence"/>
</dbReference>
<dbReference type="InterPro" id="IPR004763">
    <property type="entry name" value="CusA-like"/>
</dbReference>
<dbReference type="Gene3D" id="1.20.1640.10">
    <property type="entry name" value="Multidrug efflux transporter AcrB transmembrane domain"/>
    <property type="match status" value="2"/>
</dbReference>
<dbReference type="Pfam" id="PF02321">
    <property type="entry name" value="OEP"/>
    <property type="match status" value="1"/>
</dbReference>
<dbReference type="GO" id="GO:0008324">
    <property type="term" value="F:monoatomic cation transmembrane transporter activity"/>
    <property type="evidence" value="ECO:0007669"/>
    <property type="project" value="InterPro"/>
</dbReference>
<evidence type="ECO:0000256" key="2">
    <source>
        <dbReference type="ARBA" id="ARBA00007613"/>
    </source>
</evidence>
<keyword evidence="5" id="KW-1003">Cell membrane</keyword>
<sequence length="1465" mass="161217">MLNRIIQFSVRNKLAIGLFILVWVGYGIYQLTKLPIDAVPDITNNQVQVITTAPSLGAEDVERLITFPVELAVSNVPEIKESRSMSRFGLSLITIVFEDGTDIYWARQQVTERLAQIEINENASAPTLAPVTTGLGEIYQYVLKPQKGYEQTYSLADLRTIQDWTVRRQLLGTPGVADVATFGGELKQYEVAVNPSKLKALNISISDVFAALENNNQNTGGAYIEKGPAVLYIRSVGLTKSIADINKIVVKDNGGVPILIHHVAEVRLGSAIRYGALTMAGQGEVCGGIVMMLKGGNSSDVIKIVKEKVDQIQKTLPNGVLIEPFLDRTKMVNNAIGTVEHNLLEGALIVILVLVLFLGNLRAGLIVASVIPLSLLFAISMMNTFGVSGNLMSLGALDFGLIVDGAVIIVEAILHHIHFSKKYKGIDSLSQQEMDQEVTSSASRMMNAAVFGQIIILIVYLPILSLTGIEGKMFKPMAQTVAFAILGAFILSLTYVPMISSLVVSKKLNHKPNISDRIMTRLERGYQNALTGALAIRKILVAITIALFAISIVVFSKMGGEFIPQLEEGDFAVETRLLVGTNLSTTINAIDRVSEALKNRYPEVEKIVSRIGSAEIPTDPMPIEGGDMIIVLKPKSEWKNAKSFVELAGKMSATAQEVMPGITTGFQFPVQMRFNELMTGAKQDVVCKIYGEDLDKLANYAQQLGDIAKTVKGTADWYIESVTGMPQIVIDYNRDEIAKYGLDIASINRTVNSAFAGASAGKIYEGEKSFDLVVRVGNEGRRNIEDVRNLQVTTAKGIQIPLSQIARIDEVEGPNQIQRENARRRIIVGFNVRGRDVQSIVEELQHKAAAQLKMDTGYTLTYGGTFENLQQAKARLSIAVPIALLLIFGMLYFAFSSLKDGALIYTAIPLSAIGGVFALALRGMPFSISAGIGFIALFGVAVLNGIVLISEFNRIKKEGIITDMQELIMMGTRNRLRPVLMTAAVASLGFLPMALSNGAGAEVQRPLATVVIGGLISATFLTLFVLPALYLLFNKSDKALSKPNSTVTKIVLLVLLSCSFFQDAQISAQTINSTQHISLAQAIQRAEHNSPRIQQLRINEQAKEKLAKTGFDPSKLAISGDYGHVNSAYTDNRIGISQTVSFPAVYKKQTAVLQNELSLARESTKFNLLEIRTAVKSLYFDYLAMGKRKELLLRADSLYRIFEAKTSKRFEVGAANILEQTAAQTQRQEINNQLKLLQKDLNITLNRFNFLLQDSIRYIPASDTIKYQEVMSIHPDLSSQAEALPAYKIAQLQTQTAHAQWQLERSKLLPEITIGYNSQTLQGVQTFRGQEVLYRSSDRLSYFSAGISVPLFFGAQSNRINAAKLAWKGQLKELEYVKSELKTESNNAIEQVEKFKEVLKYYEDRGLKHADTIFVTADKQFVNGEIDYLQWVILVNQAIGIQSEYINTLNSYNQAAIQLSKLYNE</sequence>
<dbReference type="Gene3D" id="3.30.70.1430">
    <property type="entry name" value="Multidrug efflux transporter AcrB pore domain"/>
    <property type="match status" value="2"/>
</dbReference>
<gene>
    <name evidence="11" type="ORF">BCY89_16340</name>
</gene>
<dbReference type="SUPFAM" id="SSF82693">
    <property type="entry name" value="Multidrug efflux transporter AcrB pore domain, PN1, PN2, PC1 and PC2 subdomains"/>
    <property type="match status" value="2"/>
</dbReference>
<proteinExistence type="inferred from homology"/>
<keyword evidence="12" id="KW-1185">Reference proteome</keyword>
<evidence type="ECO:0000256" key="10">
    <source>
        <dbReference type="SAM" id="Phobius"/>
    </source>
</evidence>
<evidence type="ECO:0000256" key="4">
    <source>
        <dbReference type="ARBA" id="ARBA00022448"/>
    </source>
</evidence>
<dbReference type="Gene3D" id="3.30.2090.10">
    <property type="entry name" value="Multidrug efflux transporter AcrB TolC docking domain, DN and DC subdomains"/>
    <property type="match status" value="2"/>
</dbReference>
<comment type="similarity">
    <text evidence="2">Belongs to the outer membrane factor (OMF) (TC 1.B.17) family.</text>
</comment>
<dbReference type="GO" id="GO:0042910">
    <property type="term" value="F:xenobiotic transmembrane transporter activity"/>
    <property type="evidence" value="ECO:0007669"/>
    <property type="project" value="TreeGrafter"/>
</dbReference>
<evidence type="ECO:0000256" key="1">
    <source>
        <dbReference type="ARBA" id="ARBA00004651"/>
    </source>
</evidence>
<feature type="transmembrane region" description="Helical" evidence="10">
    <location>
        <begin position="978"/>
        <end position="995"/>
    </location>
</feature>
<dbReference type="Gene3D" id="1.20.1600.10">
    <property type="entry name" value="Outer membrane efflux proteins (OEP)"/>
    <property type="match status" value="1"/>
</dbReference>
<evidence type="ECO:0000256" key="6">
    <source>
        <dbReference type="ARBA" id="ARBA00022692"/>
    </source>
</evidence>
<dbReference type="EMBL" id="MCAQ01000028">
    <property type="protein sequence ID" value="RKF31733.1"/>
    <property type="molecule type" value="Genomic_DNA"/>
</dbReference>
<dbReference type="SUPFAM" id="SSF82714">
    <property type="entry name" value="Multidrug efflux transporter AcrB TolC docking domain, DN and DC subdomains"/>
    <property type="match status" value="2"/>
</dbReference>
<feature type="coiled-coil region" evidence="9">
    <location>
        <begin position="1371"/>
        <end position="1398"/>
    </location>
</feature>
<evidence type="ECO:0000256" key="9">
    <source>
        <dbReference type="SAM" id="Coils"/>
    </source>
</evidence>
<feature type="transmembrane region" description="Helical" evidence="10">
    <location>
        <begin position="391"/>
        <end position="414"/>
    </location>
</feature>
<dbReference type="InterPro" id="IPR001036">
    <property type="entry name" value="Acrflvin-R"/>
</dbReference>
<dbReference type="RefSeq" id="WP_120335975.1">
    <property type="nucleotide sequence ID" value="NZ_MCAQ01000028.1"/>
</dbReference>
<keyword evidence="4" id="KW-0813">Transport</keyword>
<dbReference type="PANTHER" id="PTHR32063">
    <property type="match status" value="1"/>
</dbReference>
<dbReference type="PRINTS" id="PR00702">
    <property type="entry name" value="ACRIFLAVINRP"/>
</dbReference>
<dbReference type="Gene3D" id="3.30.70.1440">
    <property type="entry name" value="Multidrug efflux transporter AcrB pore domain"/>
    <property type="match status" value="1"/>
</dbReference>
<dbReference type="SUPFAM" id="SSF82866">
    <property type="entry name" value="Multidrug efflux transporter AcrB transmembrane domain"/>
    <property type="match status" value="2"/>
</dbReference>
<dbReference type="GO" id="GO:0005886">
    <property type="term" value="C:plasma membrane"/>
    <property type="evidence" value="ECO:0007669"/>
    <property type="project" value="UniProtKB-SubCell"/>
</dbReference>
<comment type="similarity">
    <text evidence="3">Belongs to the resistance-nodulation-cell division (RND) (TC 2.A.6) family.</text>
</comment>
<dbReference type="InterPro" id="IPR003423">
    <property type="entry name" value="OMP_efflux"/>
</dbReference>
<keyword evidence="6 10" id="KW-0812">Transmembrane</keyword>
<dbReference type="GO" id="GO:0015562">
    <property type="term" value="F:efflux transmembrane transporter activity"/>
    <property type="evidence" value="ECO:0007669"/>
    <property type="project" value="InterPro"/>
</dbReference>
<accession>A0A420FFF8</accession>
<feature type="transmembrane region" description="Helical" evidence="10">
    <location>
        <begin position="365"/>
        <end position="385"/>
    </location>
</feature>